<reference evidence="2" key="1">
    <citation type="journal article" date="2016" name="Nat. Genet.">
        <title>A high-quality carrot genome assembly provides new insights into carotenoid accumulation and asterid genome evolution.</title>
        <authorList>
            <person name="Iorizzo M."/>
            <person name="Ellison S."/>
            <person name="Senalik D."/>
            <person name="Zeng P."/>
            <person name="Satapoomin P."/>
            <person name="Huang J."/>
            <person name="Bowman M."/>
            <person name="Iovene M."/>
            <person name="Sanseverino W."/>
            <person name="Cavagnaro P."/>
            <person name="Yildiz M."/>
            <person name="Macko-Podgorni A."/>
            <person name="Moranska E."/>
            <person name="Grzebelus E."/>
            <person name="Grzebelus D."/>
            <person name="Ashrafi H."/>
            <person name="Zheng Z."/>
            <person name="Cheng S."/>
            <person name="Spooner D."/>
            <person name="Van Deynze A."/>
            <person name="Simon P."/>
        </authorList>
    </citation>
    <scope>NUCLEOTIDE SEQUENCE [LARGE SCALE GENOMIC DNA]</scope>
    <source>
        <tissue evidence="2">Leaf</tissue>
    </source>
</reference>
<comment type="caution">
    <text evidence="2">The sequence shown here is derived from an EMBL/GenBank/DDBJ whole genome shotgun (WGS) entry which is preliminary data.</text>
</comment>
<sequence length="57" mass="6084">MVRTRSGIEVRVTRPNDVEDEVSKGGGANDVVNVESESCGEESNGEDENRATGDETT</sequence>
<feature type="compositionally biased region" description="Basic and acidic residues" evidence="1">
    <location>
        <begin position="47"/>
        <end position="57"/>
    </location>
</feature>
<accession>A0A164U1X9</accession>
<name>A0A164U1X9_DAUCS</name>
<feature type="region of interest" description="Disordered" evidence="1">
    <location>
        <begin position="1"/>
        <end position="57"/>
    </location>
</feature>
<dbReference type="AlphaFoldDB" id="A0A164U1X9"/>
<feature type="compositionally biased region" description="Basic and acidic residues" evidence="1">
    <location>
        <begin position="1"/>
        <end position="23"/>
    </location>
</feature>
<proteinExistence type="predicted"/>
<dbReference type="EMBL" id="LNRQ01000007">
    <property type="protein sequence ID" value="KZM88326.1"/>
    <property type="molecule type" value="Genomic_DNA"/>
</dbReference>
<protein>
    <submittedName>
        <fullName evidence="2">Uncharacterized protein</fullName>
    </submittedName>
</protein>
<evidence type="ECO:0000313" key="2">
    <source>
        <dbReference type="EMBL" id="KZM88326.1"/>
    </source>
</evidence>
<gene>
    <name evidence="2" type="ORF">DCAR_025401</name>
</gene>
<organism evidence="2">
    <name type="scientific">Daucus carota subsp. sativus</name>
    <name type="common">Carrot</name>
    <dbReference type="NCBI Taxonomy" id="79200"/>
    <lineage>
        <taxon>Eukaryota</taxon>
        <taxon>Viridiplantae</taxon>
        <taxon>Streptophyta</taxon>
        <taxon>Embryophyta</taxon>
        <taxon>Tracheophyta</taxon>
        <taxon>Spermatophyta</taxon>
        <taxon>Magnoliopsida</taxon>
        <taxon>eudicotyledons</taxon>
        <taxon>Gunneridae</taxon>
        <taxon>Pentapetalae</taxon>
        <taxon>asterids</taxon>
        <taxon>campanulids</taxon>
        <taxon>Apiales</taxon>
        <taxon>Apiaceae</taxon>
        <taxon>Apioideae</taxon>
        <taxon>Scandiceae</taxon>
        <taxon>Daucinae</taxon>
        <taxon>Daucus</taxon>
        <taxon>Daucus sect. Daucus</taxon>
    </lineage>
</organism>
<evidence type="ECO:0000256" key="1">
    <source>
        <dbReference type="SAM" id="MobiDB-lite"/>
    </source>
</evidence>
<dbReference type="Gramene" id="KZM88326">
    <property type="protein sequence ID" value="KZM88326"/>
    <property type="gene ID" value="DCAR_025401"/>
</dbReference>